<dbReference type="AlphaFoldDB" id="A0A6A5HVY9"/>
<dbReference type="Pfam" id="PF25602">
    <property type="entry name" value="WDR47_COR"/>
    <property type="match status" value="1"/>
</dbReference>
<dbReference type="PANTHER" id="PTHR19863:SF5">
    <property type="entry name" value="WD REPEAT-CONTAINING PROTEIN 47"/>
    <property type="match status" value="1"/>
</dbReference>
<reference evidence="3 4" key="1">
    <citation type="submission" date="2019-12" db="EMBL/GenBank/DDBJ databases">
        <title>Chromosome-level assembly of the Caenorhabditis remanei genome.</title>
        <authorList>
            <person name="Teterina A.A."/>
            <person name="Willis J.H."/>
            <person name="Phillips P.C."/>
        </authorList>
    </citation>
    <scope>NUCLEOTIDE SEQUENCE [LARGE SCALE GENOMIC DNA]</scope>
    <source>
        <strain evidence="3 4">PX506</strain>
        <tissue evidence="3">Whole organism</tissue>
    </source>
</reference>
<gene>
    <name evidence="3" type="ORF">GCK72_002820</name>
</gene>
<dbReference type="InterPro" id="IPR006594">
    <property type="entry name" value="LisH"/>
</dbReference>
<dbReference type="RefSeq" id="XP_003099685.2">
    <property type="nucleotide sequence ID" value="XM_003099637.2"/>
</dbReference>
<dbReference type="Proteomes" id="UP000483820">
    <property type="component" value="Chromosome I"/>
</dbReference>
<dbReference type="CTD" id="9806620"/>
<dbReference type="KEGG" id="crq:GCK72_002820"/>
<feature type="region of interest" description="Disordered" evidence="1">
    <location>
        <begin position="190"/>
        <end position="209"/>
    </location>
</feature>
<dbReference type="InterPro" id="IPR057749">
    <property type="entry name" value="WDR47_COR"/>
</dbReference>
<proteinExistence type="predicted"/>
<protein>
    <recommendedName>
        <fullName evidence="2">CTLH domain-containing protein</fullName>
    </recommendedName>
</protein>
<organism evidence="3 4">
    <name type="scientific">Caenorhabditis remanei</name>
    <name type="common">Caenorhabditis vulgaris</name>
    <dbReference type="NCBI Taxonomy" id="31234"/>
    <lineage>
        <taxon>Eukaryota</taxon>
        <taxon>Metazoa</taxon>
        <taxon>Ecdysozoa</taxon>
        <taxon>Nematoda</taxon>
        <taxon>Chromadorea</taxon>
        <taxon>Rhabditida</taxon>
        <taxon>Rhabditina</taxon>
        <taxon>Rhabditomorpha</taxon>
        <taxon>Rhabditoidea</taxon>
        <taxon>Rhabditidae</taxon>
        <taxon>Peloderinae</taxon>
        <taxon>Caenorhabditis</taxon>
    </lineage>
</organism>
<evidence type="ECO:0000313" key="4">
    <source>
        <dbReference type="Proteomes" id="UP000483820"/>
    </source>
</evidence>
<sequence length="542" mass="60358">MENRIPSALSSSVKSPKTPSGIPFSIRERDVIKAILEFLEIRGLHITQLSLEREAGVINGAFSDDLLFLRQLILDGQWDNALDFVEPLKPVKEFDFGAFRYNITKYKFFELLCVKLEPGPLHDNDFAVEELVECLKDLEHICPSPEDYRHLCALLTLPKLSDHEDFKNWNPSSARVECFHKVHQLCGHLLPPTGKEKDRGEESNSSNDRLSGLLAKGRFYEGCVDYCQAQAIGDKRGIEAGPMPSDLLNFRPKLGSTDLSLVCWLEMVGKEQFAMPFKQKQLELRVEHIRKPKLEAPWTETIMATPIKPGGQFPHNLVPSSKLKFAEKMSQSMTMSMLPPADLTTSMFPSVPRGNPMSQSTAAGFCLGTAIAEGDAMAQSLLIDEMMESSQLAKTSRPDSLRGVGMVTGGYGSNQQQMVPNAAAQITNQMMSMSMAPQVIAPVAPMAQSMINYDFTPVRRQLDEMTRRSVPPSRLPTVPELGSPGNSQEENLMTQSRLFQQFSATKQISELLIFKIFIDCLIRGKMIWAGEDLRDHTASGDG</sequence>
<evidence type="ECO:0000313" key="3">
    <source>
        <dbReference type="EMBL" id="KAF1770996.1"/>
    </source>
</evidence>
<dbReference type="EMBL" id="WUAV01000001">
    <property type="protein sequence ID" value="KAF1770996.1"/>
    <property type="molecule type" value="Genomic_DNA"/>
</dbReference>
<accession>A0A6A5HVY9</accession>
<dbReference type="InterPro" id="IPR040067">
    <property type="entry name" value="WDR47"/>
</dbReference>
<feature type="region of interest" description="Disordered" evidence="1">
    <location>
        <begin position="1"/>
        <end position="21"/>
    </location>
</feature>
<dbReference type="InterPro" id="IPR006595">
    <property type="entry name" value="CTLH_C"/>
</dbReference>
<dbReference type="SMART" id="SM00668">
    <property type="entry name" value="CTLH"/>
    <property type="match status" value="1"/>
</dbReference>
<dbReference type="PROSITE" id="PS50896">
    <property type="entry name" value="LISH"/>
    <property type="match status" value="1"/>
</dbReference>
<evidence type="ECO:0000256" key="1">
    <source>
        <dbReference type="SAM" id="MobiDB-lite"/>
    </source>
</evidence>
<dbReference type="PROSITE" id="PS50897">
    <property type="entry name" value="CTLH"/>
    <property type="match status" value="1"/>
</dbReference>
<feature type="region of interest" description="Disordered" evidence="1">
    <location>
        <begin position="465"/>
        <end position="488"/>
    </location>
</feature>
<dbReference type="GeneID" id="9806620"/>
<evidence type="ECO:0000259" key="2">
    <source>
        <dbReference type="PROSITE" id="PS50897"/>
    </source>
</evidence>
<name>A0A6A5HVY9_CAERE</name>
<feature type="domain" description="CTLH" evidence="2">
    <location>
        <begin position="62"/>
        <end position="119"/>
    </location>
</feature>
<feature type="compositionally biased region" description="Polar residues" evidence="1">
    <location>
        <begin position="8"/>
        <end position="18"/>
    </location>
</feature>
<dbReference type="PANTHER" id="PTHR19863">
    <property type="entry name" value="NEMITIN (NEURONAL ENRICHED MAP INTERACTING PROTEIN) HOMOLOG"/>
    <property type="match status" value="1"/>
</dbReference>
<comment type="caution">
    <text evidence="3">The sequence shown here is derived from an EMBL/GenBank/DDBJ whole genome shotgun (WGS) entry which is preliminary data.</text>
</comment>